<evidence type="ECO:0000256" key="1">
    <source>
        <dbReference type="ARBA" id="ARBA00005179"/>
    </source>
</evidence>
<evidence type="ECO:0008006" key="7">
    <source>
        <dbReference type="Google" id="ProtNLM"/>
    </source>
</evidence>
<organism evidence="5 6">
    <name type="scientific">Steccherinum ochraceum</name>
    <dbReference type="NCBI Taxonomy" id="92696"/>
    <lineage>
        <taxon>Eukaryota</taxon>
        <taxon>Fungi</taxon>
        <taxon>Dikarya</taxon>
        <taxon>Basidiomycota</taxon>
        <taxon>Agaricomycotina</taxon>
        <taxon>Agaricomycetes</taxon>
        <taxon>Polyporales</taxon>
        <taxon>Steccherinaceae</taxon>
        <taxon>Steccherinum</taxon>
    </lineage>
</organism>
<dbReference type="SUPFAM" id="SSF53335">
    <property type="entry name" value="S-adenosyl-L-methionine-dependent methyltransferases"/>
    <property type="match status" value="1"/>
</dbReference>
<dbReference type="AlphaFoldDB" id="A0A4R0RJG3"/>
<dbReference type="InterPro" id="IPR051654">
    <property type="entry name" value="Meroterpenoid_MTases"/>
</dbReference>
<comment type="caution">
    <text evidence="5">The sequence shown here is derived from an EMBL/GenBank/DDBJ whole genome shotgun (WGS) entry which is preliminary data.</text>
</comment>
<evidence type="ECO:0000313" key="6">
    <source>
        <dbReference type="Proteomes" id="UP000292702"/>
    </source>
</evidence>
<protein>
    <recommendedName>
        <fullName evidence="7">Methyltransferase domain-containing protein</fullName>
    </recommendedName>
</protein>
<accession>A0A4R0RJG3</accession>
<sequence length="294" mass="33628">MSVVREIRPEAASVPSLDDGVVPLQLTEEETTFLKTAITKDENEMWKRVEDVRRRAYEKYPYPCLRGFYHIHFEMMRTSVYREILEAGRSGNTTFLEIGCCMGSDVRRLAFDGYPAANIIGTDLRQEFIDLGLELYRDRDTCKTRFFADDIFTVSPKTVDARPTEFSTATKLVQLKGQVSHLFLGALFHLYDEQTQYAIALAVATLLKHEKGSIIFGWHQGQDKEGAVDDEYLRGRFAHSPASWTEMWKRVFAQLESAAFADSRVVVDVVLKDGLPPEVYKSAPMMLYWNVKIV</sequence>
<evidence type="ECO:0000256" key="4">
    <source>
        <dbReference type="ARBA" id="ARBA00038314"/>
    </source>
</evidence>
<dbReference type="Gene3D" id="3.40.50.150">
    <property type="entry name" value="Vaccinia Virus protein VP39"/>
    <property type="match status" value="1"/>
</dbReference>
<keyword evidence="3" id="KW-0949">S-adenosyl-L-methionine</keyword>
<dbReference type="PANTHER" id="PTHR35897">
    <property type="entry name" value="METHYLTRANSFERASE AUSD"/>
    <property type="match status" value="1"/>
</dbReference>
<keyword evidence="2" id="KW-0808">Transferase</keyword>
<evidence type="ECO:0000256" key="2">
    <source>
        <dbReference type="ARBA" id="ARBA00022679"/>
    </source>
</evidence>
<evidence type="ECO:0000313" key="5">
    <source>
        <dbReference type="EMBL" id="TCD65129.1"/>
    </source>
</evidence>
<reference evidence="5 6" key="1">
    <citation type="submission" date="2018-11" db="EMBL/GenBank/DDBJ databases">
        <title>Genome assembly of Steccherinum ochraceum LE-BIN_3174, the white-rot fungus of the Steccherinaceae family (The Residual Polyporoid clade, Polyporales, Basidiomycota).</title>
        <authorList>
            <person name="Fedorova T.V."/>
            <person name="Glazunova O.A."/>
            <person name="Landesman E.O."/>
            <person name="Moiseenko K.V."/>
            <person name="Psurtseva N.V."/>
            <person name="Savinova O.S."/>
            <person name="Shakhova N.V."/>
            <person name="Tyazhelova T.V."/>
            <person name="Vasina D.V."/>
        </authorList>
    </citation>
    <scope>NUCLEOTIDE SEQUENCE [LARGE SCALE GENOMIC DNA]</scope>
    <source>
        <strain evidence="5 6">LE-BIN_3174</strain>
    </source>
</reference>
<keyword evidence="6" id="KW-1185">Reference proteome</keyword>
<dbReference type="PANTHER" id="PTHR35897:SF1">
    <property type="entry name" value="METHYLTRANSFERASE AUSD"/>
    <property type="match status" value="1"/>
</dbReference>
<gene>
    <name evidence="5" type="ORF">EIP91_003060</name>
</gene>
<dbReference type="InterPro" id="IPR029063">
    <property type="entry name" value="SAM-dependent_MTases_sf"/>
</dbReference>
<name>A0A4R0RJG3_9APHY</name>
<dbReference type="STRING" id="92696.A0A4R0RJG3"/>
<evidence type="ECO:0000256" key="3">
    <source>
        <dbReference type="ARBA" id="ARBA00022691"/>
    </source>
</evidence>
<dbReference type="OrthoDB" id="2094832at2759"/>
<dbReference type="Proteomes" id="UP000292702">
    <property type="component" value="Unassembled WGS sequence"/>
</dbReference>
<dbReference type="EMBL" id="RWJN01000197">
    <property type="protein sequence ID" value="TCD65129.1"/>
    <property type="molecule type" value="Genomic_DNA"/>
</dbReference>
<comment type="pathway">
    <text evidence="1">Secondary metabolite biosynthesis.</text>
</comment>
<comment type="similarity">
    <text evidence="4">Belongs to the class I-like SAM-binding methyltransferase superfamily.</text>
</comment>
<proteinExistence type="inferred from homology"/>
<dbReference type="GO" id="GO:0016740">
    <property type="term" value="F:transferase activity"/>
    <property type="evidence" value="ECO:0007669"/>
    <property type="project" value="UniProtKB-KW"/>
</dbReference>